<protein>
    <recommendedName>
        <fullName evidence="3">SnoaL-like polyketide cyclase</fullName>
    </recommendedName>
</protein>
<dbReference type="InterPro" id="IPR009959">
    <property type="entry name" value="Cyclase_SnoaL-like"/>
</dbReference>
<evidence type="ECO:0008006" key="3">
    <source>
        <dbReference type="Google" id="ProtNLM"/>
    </source>
</evidence>
<gene>
    <name evidence="1" type="ORF">GCM10011579_071890</name>
</gene>
<dbReference type="GO" id="GO:0030638">
    <property type="term" value="P:polyketide metabolic process"/>
    <property type="evidence" value="ECO:0007669"/>
    <property type="project" value="InterPro"/>
</dbReference>
<sequence>MFNRTQGAGGGAMTFVQLIDCKTSRFDEMNRLMDTWVEQTRGKRTATHNLIGKDRSDATHFIEIVEFPSYEEAMRNSNLPETDKIFQEMVALCDEMPTFTDLDVVRDEQLYAANIRRFFETLAVKGELPPLNGLMVEDYHDHDPANEQDTIGLDAMRREIGMWRGAFDFTFTIDDQIAQGDRVSTRWTWNGVHNGDFMGIPATGQQVTMTGTTVFRCEEGGKIVEGWWQYDRLGLMAQLGALDALEG</sequence>
<dbReference type="PANTHER" id="PTHR38436:SF1">
    <property type="entry name" value="ESTER CYCLASE"/>
    <property type="match status" value="1"/>
</dbReference>
<evidence type="ECO:0000313" key="1">
    <source>
        <dbReference type="EMBL" id="GGN83297.1"/>
    </source>
</evidence>
<accession>A0A917YDA9</accession>
<dbReference type="Proteomes" id="UP000600365">
    <property type="component" value="Unassembled WGS sequence"/>
</dbReference>
<dbReference type="AlphaFoldDB" id="A0A917YDA9"/>
<dbReference type="InterPro" id="IPR032710">
    <property type="entry name" value="NTF2-like_dom_sf"/>
</dbReference>
<comment type="caution">
    <text evidence="1">The sequence shown here is derived from an EMBL/GenBank/DDBJ whole genome shotgun (WGS) entry which is preliminary data.</text>
</comment>
<dbReference type="Gene3D" id="3.10.450.50">
    <property type="match status" value="1"/>
</dbReference>
<keyword evidence="2" id="KW-1185">Reference proteome</keyword>
<dbReference type="PANTHER" id="PTHR38436">
    <property type="entry name" value="POLYKETIDE CYCLASE SNOAL-LIKE DOMAIN"/>
    <property type="match status" value="1"/>
</dbReference>
<organism evidence="1 2">
    <name type="scientific">Streptomyces albiflavescens</name>
    <dbReference type="NCBI Taxonomy" id="1623582"/>
    <lineage>
        <taxon>Bacteria</taxon>
        <taxon>Bacillati</taxon>
        <taxon>Actinomycetota</taxon>
        <taxon>Actinomycetes</taxon>
        <taxon>Kitasatosporales</taxon>
        <taxon>Streptomycetaceae</taxon>
        <taxon>Streptomyces</taxon>
    </lineage>
</organism>
<evidence type="ECO:0000313" key="2">
    <source>
        <dbReference type="Proteomes" id="UP000600365"/>
    </source>
</evidence>
<proteinExistence type="predicted"/>
<dbReference type="EMBL" id="BMMM01000016">
    <property type="protein sequence ID" value="GGN83297.1"/>
    <property type="molecule type" value="Genomic_DNA"/>
</dbReference>
<dbReference type="SUPFAM" id="SSF54427">
    <property type="entry name" value="NTF2-like"/>
    <property type="match status" value="1"/>
</dbReference>
<reference evidence="1 2" key="1">
    <citation type="journal article" date="2014" name="Int. J. Syst. Evol. Microbiol.">
        <title>Complete genome sequence of Corynebacterium casei LMG S-19264T (=DSM 44701T), isolated from a smear-ripened cheese.</title>
        <authorList>
            <consortium name="US DOE Joint Genome Institute (JGI-PGF)"/>
            <person name="Walter F."/>
            <person name="Albersmeier A."/>
            <person name="Kalinowski J."/>
            <person name="Ruckert C."/>
        </authorList>
    </citation>
    <scope>NUCLEOTIDE SEQUENCE [LARGE SCALE GENOMIC DNA]</scope>
    <source>
        <strain evidence="1 2">CGMCC 4.7111</strain>
    </source>
</reference>
<dbReference type="Pfam" id="PF07366">
    <property type="entry name" value="SnoaL"/>
    <property type="match status" value="1"/>
</dbReference>
<name>A0A917YDA9_9ACTN</name>